<dbReference type="InterPro" id="IPR043128">
    <property type="entry name" value="Rev_trsase/Diguanyl_cyclase"/>
</dbReference>
<evidence type="ECO:0000256" key="1">
    <source>
        <dbReference type="ARBA" id="ARBA00022679"/>
    </source>
</evidence>
<sequence>MTVFQRNIPMPSHIGPNISVSLPKSDFGKRSISYLSHEISAEGIRAIPKVAKGGMDLSFPKSHKGVLSFLGSLNYYHKFIEDFPVVAAVLYERSEDQIRQERDLSRAHESFELLKRKIVATPLLRHPDIQKSFVIIPHANRWAACAVVGQEYDGKIHPVRYTGRVLNDAELRYHIVEKGVIAILRTLQVFRTILEGRRLIIYTRYSVLKWVLQSKSADCVPWGVTRSHWDIETRKVQKDEDGLAAIMGAGITPREDLDEALIPLKVHESFRVSTMPQNSPPRRGAVPVCYGSYPVGKF</sequence>
<dbReference type="OrthoDB" id="115144at2759"/>
<evidence type="ECO:0000256" key="2">
    <source>
        <dbReference type="ARBA" id="ARBA00022695"/>
    </source>
</evidence>
<dbReference type="PANTHER" id="PTHR37984:SF5">
    <property type="entry name" value="PROTEIN NYNRIN-LIKE"/>
    <property type="match status" value="1"/>
</dbReference>
<dbReference type="Pfam" id="PF17917">
    <property type="entry name" value="RT_RNaseH"/>
    <property type="match status" value="1"/>
</dbReference>
<dbReference type="PANTHER" id="PTHR37984">
    <property type="entry name" value="PROTEIN CBG26694"/>
    <property type="match status" value="1"/>
</dbReference>
<dbReference type="STRING" id="4795.A0A225UE83"/>
<organism evidence="8 9">
    <name type="scientific">Phytophthora megakarya</name>
    <dbReference type="NCBI Taxonomy" id="4795"/>
    <lineage>
        <taxon>Eukaryota</taxon>
        <taxon>Sar</taxon>
        <taxon>Stramenopiles</taxon>
        <taxon>Oomycota</taxon>
        <taxon>Peronosporomycetes</taxon>
        <taxon>Peronosporales</taxon>
        <taxon>Peronosporaceae</taxon>
        <taxon>Phytophthora</taxon>
    </lineage>
</organism>
<evidence type="ECO:0000259" key="7">
    <source>
        <dbReference type="Pfam" id="PF17917"/>
    </source>
</evidence>
<dbReference type="InterPro" id="IPR050951">
    <property type="entry name" value="Retrovirus_Pol_polyprotein"/>
</dbReference>
<evidence type="ECO:0000256" key="3">
    <source>
        <dbReference type="ARBA" id="ARBA00022722"/>
    </source>
</evidence>
<evidence type="ECO:0000256" key="6">
    <source>
        <dbReference type="ARBA" id="ARBA00022918"/>
    </source>
</evidence>
<dbReference type="GO" id="GO:0004519">
    <property type="term" value="F:endonuclease activity"/>
    <property type="evidence" value="ECO:0007669"/>
    <property type="project" value="UniProtKB-KW"/>
</dbReference>
<evidence type="ECO:0000256" key="4">
    <source>
        <dbReference type="ARBA" id="ARBA00022759"/>
    </source>
</evidence>
<dbReference type="EMBL" id="NBNE01020673">
    <property type="protein sequence ID" value="OWY91263.1"/>
    <property type="molecule type" value="Genomic_DNA"/>
</dbReference>
<feature type="domain" description="Reverse transcriptase RNase H-like" evidence="7">
    <location>
        <begin position="128"/>
        <end position="216"/>
    </location>
</feature>
<proteinExistence type="predicted"/>
<keyword evidence="9" id="KW-1185">Reference proteome</keyword>
<dbReference type="InterPro" id="IPR043502">
    <property type="entry name" value="DNA/RNA_pol_sf"/>
</dbReference>
<keyword evidence="3" id="KW-0540">Nuclease</keyword>
<evidence type="ECO:0000256" key="5">
    <source>
        <dbReference type="ARBA" id="ARBA00022801"/>
    </source>
</evidence>
<dbReference type="Gene3D" id="3.30.70.270">
    <property type="match status" value="1"/>
</dbReference>
<dbReference type="InterPro" id="IPR041373">
    <property type="entry name" value="RT_RNaseH"/>
</dbReference>
<feature type="non-terminal residue" evidence="8">
    <location>
        <position position="298"/>
    </location>
</feature>
<comment type="caution">
    <text evidence="8">The sequence shown here is derived from an EMBL/GenBank/DDBJ whole genome shotgun (WGS) entry which is preliminary data.</text>
</comment>
<protein>
    <submittedName>
        <fullName evidence="8">Reverse transcriptase</fullName>
    </submittedName>
</protein>
<dbReference type="GO" id="GO:0016787">
    <property type="term" value="F:hydrolase activity"/>
    <property type="evidence" value="ECO:0007669"/>
    <property type="project" value="UniProtKB-KW"/>
</dbReference>
<name>A0A225UE83_9STRA</name>
<evidence type="ECO:0000313" key="8">
    <source>
        <dbReference type="EMBL" id="OWY91263.1"/>
    </source>
</evidence>
<keyword evidence="6 8" id="KW-0695">RNA-directed DNA polymerase</keyword>
<accession>A0A225UE83</accession>
<keyword evidence="5" id="KW-0378">Hydrolase</keyword>
<reference evidence="9" key="1">
    <citation type="submission" date="2017-03" db="EMBL/GenBank/DDBJ databases">
        <title>Phytopthora megakarya and P. palmivora, two closely related causual agents of cacao black pod achieved similar genome size and gene model numbers by different mechanisms.</title>
        <authorList>
            <person name="Ali S."/>
            <person name="Shao J."/>
            <person name="Larry D.J."/>
            <person name="Kronmiller B."/>
            <person name="Shen D."/>
            <person name="Strem M.D."/>
            <person name="Melnick R.L."/>
            <person name="Guiltinan M.J."/>
            <person name="Tyler B.M."/>
            <person name="Meinhardt L.W."/>
            <person name="Bailey B.A."/>
        </authorList>
    </citation>
    <scope>NUCLEOTIDE SEQUENCE [LARGE SCALE GENOMIC DNA]</scope>
    <source>
        <strain evidence="9">zdho120</strain>
    </source>
</reference>
<evidence type="ECO:0000313" key="9">
    <source>
        <dbReference type="Proteomes" id="UP000198211"/>
    </source>
</evidence>
<gene>
    <name evidence="8" type="ORF">PHMEG_00040231</name>
</gene>
<dbReference type="AlphaFoldDB" id="A0A225UE83"/>
<keyword evidence="2" id="KW-0548">Nucleotidyltransferase</keyword>
<dbReference type="SUPFAM" id="SSF56672">
    <property type="entry name" value="DNA/RNA polymerases"/>
    <property type="match status" value="1"/>
</dbReference>
<keyword evidence="4" id="KW-0255">Endonuclease</keyword>
<dbReference type="GO" id="GO:0003964">
    <property type="term" value="F:RNA-directed DNA polymerase activity"/>
    <property type="evidence" value="ECO:0007669"/>
    <property type="project" value="UniProtKB-KW"/>
</dbReference>
<keyword evidence="1" id="KW-0808">Transferase</keyword>
<dbReference type="Proteomes" id="UP000198211">
    <property type="component" value="Unassembled WGS sequence"/>
</dbReference>